<proteinExistence type="predicted"/>
<dbReference type="InterPro" id="IPR036412">
    <property type="entry name" value="HAD-like_sf"/>
</dbReference>
<dbReference type="EMBL" id="MLJW01008332">
    <property type="protein sequence ID" value="OIQ64202.1"/>
    <property type="molecule type" value="Genomic_DNA"/>
</dbReference>
<dbReference type="EC" id="3.6.3.3" evidence="1"/>
<dbReference type="SUPFAM" id="SSF56784">
    <property type="entry name" value="HAD-like"/>
    <property type="match status" value="1"/>
</dbReference>
<dbReference type="AlphaFoldDB" id="A0A1J5NZJ4"/>
<protein>
    <submittedName>
        <fullName evidence="1">Lead, cadmium, zinc and mercury-transporting ATPase</fullName>
        <ecNumber evidence="1">3.6.3.3</ecNumber>
        <ecNumber evidence="1">3.6.3.5</ecNumber>
    </submittedName>
</protein>
<dbReference type="InterPro" id="IPR023214">
    <property type="entry name" value="HAD_sf"/>
</dbReference>
<dbReference type="Gene3D" id="3.40.50.1000">
    <property type="entry name" value="HAD superfamily/HAD-like"/>
    <property type="match status" value="1"/>
</dbReference>
<organism evidence="1">
    <name type="scientific">mine drainage metagenome</name>
    <dbReference type="NCBI Taxonomy" id="410659"/>
    <lineage>
        <taxon>unclassified sequences</taxon>
        <taxon>metagenomes</taxon>
        <taxon>ecological metagenomes</taxon>
    </lineage>
</organism>
<dbReference type="EC" id="3.6.3.5" evidence="1"/>
<evidence type="ECO:0000313" key="1">
    <source>
        <dbReference type="EMBL" id="OIQ64202.1"/>
    </source>
</evidence>
<gene>
    <name evidence="1" type="primary">zntA_2</name>
    <name evidence="1" type="ORF">GALL_542470</name>
</gene>
<dbReference type="GO" id="GO:0016787">
    <property type="term" value="F:hydrolase activity"/>
    <property type="evidence" value="ECO:0007669"/>
    <property type="project" value="UniProtKB-KW"/>
</dbReference>
<reference evidence="1" key="1">
    <citation type="submission" date="2016-10" db="EMBL/GenBank/DDBJ databases">
        <title>Sequence of Gallionella enrichment culture.</title>
        <authorList>
            <person name="Poehlein A."/>
            <person name="Muehling M."/>
            <person name="Daniel R."/>
        </authorList>
    </citation>
    <scope>NUCLEOTIDE SEQUENCE</scope>
</reference>
<name>A0A1J5NZJ4_9ZZZZ</name>
<comment type="caution">
    <text evidence="1">The sequence shown here is derived from an EMBL/GenBank/DDBJ whole genome shotgun (WGS) entry which is preliminary data.</text>
</comment>
<accession>A0A1J5NZJ4</accession>
<sequence length="64" mass="6847">MREAASRQVPKERLHVVVHAVDAVRQLRALGITPVMLTGDNARTGAAIAALLGVECRADLMPDD</sequence>
<keyword evidence="1" id="KW-0378">Hydrolase</keyword>